<evidence type="ECO:0000256" key="1">
    <source>
        <dbReference type="SAM" id="Phobius"/>
    </source>
</evidence>
<reference evidence="2 3" key="1">
    <citation type="submission" date="2023-07" db="EMBL/GenBank/DDBJ databases">
        <title>Genomic Encyclopedia of Type Strains, Phase IV (KMG-IV): sequencing the most valuable type-strain genomes for metagenomic binning, comparative biology and taxonomic classification.</title>
        <authorList>
            <person name="Goeker M."/>
        </authorList>
    </citation>
    <scope>NUCLEOTIDE SEQUENCE [LARGE SCALE GENOMIC DNA]</scope>
    <source>
        <strain evidence="2 3">DSM 46876</strain>
    </source>
</reference>
<feature type="transmembrane region" description="Helical" evidence="1">
    <location>
        <begin position="12"/>
        <end position="39"/>
    </location>
</feature>
<keyword evidence="1" id="KW-1133">Transmembrane helix</keyword>
<accession>A0AAJ1WTI5</accession>
<evidence type="ECO:0000313" key="2">
    <source>
        <dbReference type="EMBL" id="MDQ0418855.1"/>
    </source>
</evidence>
<evidence type="ECO:0008006" key="4">
    <source>
        <dbReference type="Google" id="ProtNLM"/>
    </source>
</evidence>
<comment type="caution">
    <text evidence="2">The sequence shown here is derived from an EMBL/GenBank/DDBJ whole genome shotgun (WGS) entry which is preliminary data.</text>
</comment>
<keyword evidence="1" id="KW-0812">Transmembrane</keyword>
<dbReference type="EMBL" id="JAUSUV010000019">
    <property type="protein sequence ID" value="MDQ0418855.1"/>
    <property type="molecule type" value="Genomic_DNA"/>
</dbReference>
<proteinExistence type="predicted"/>
<keyword evidence="1" id="KW-0472">Membrane</keyword>
<sequence>MSKFFHQVLGQTSLVSTIVMIGATVGILIYLTFCLSGFMGSIYCSGDEARVSVTHHRLFWKWVMIIYLIGAVIFLLGVAFPLVLLVVIVYVFSKIRMVFRRS</sequence>
<dbReference type="Proteomes" id="UP001238450">
    <property type="component" value="Unassembled WGS sequence"/>
</dbReference>
<gene>
    <name evidence="2" type="ORF">J2Z48_003060</name>
</gene>
<protein>
    <recommendedName>
        <fullName evidence="4">Transmembrane protein</fullName>
    </recommendedName>
</protein>
<evidence type="ECO:0000313" key="3">
    <source>
        <dbReference type="Proteomes" id="UP001238450"/>
    </source>
</evidence>
<organism evidence="2 3">
    <name type="scientific">Croceifilum oryzae</name>
    <dbReference type="NCBI Taxonomy" id="1553429"/>
    <lineage>
        <taxon>Bacteria</taxon>
        <taxon>Bacillati</taxon>
        <taxon>Bacillota</taxon>
        <taxon>Bacilli</taxon>
        <taxon>Bacillales</taxon>
        <taxon>Thermoactinomycetaceae</taxon>
        <taxon>Croceifilum</taxon>
    </lineage>
</organism>
<dbReference type="AlphaFoldDB" id="A0AAJ1WTI5"/>
<name>A0AAJ1WTI5_9BACL</name>
<keyword evidence="3" id="KW-1185">Reference proteome</keyword>
<feature type="transmembrane region" description="Helical" evidence="1">
    <location>
        <begin position="59"/>
        <end position="92"/>
    </location>
</feature>